<dbReference type="RefSeq" id="WP_204119762.1">
    <property type="nucleotide sequence ID" value="NZ_BOLV01000027.1"/>
</dbReference>
<evidence type="ECO:0000256" key="5">
    <source>
        <dbReference type="ARBA" id="ARBA00023277"/>
    </source>
</evidence>
<dbReference type="SFLD" id="SFLDG01129">
    <property type="entry name" value="C1.5:_HAD__Beta-PGM__Phosphata"/>
    <property type="match status" value="1"/>
</dbReference>
<evidence type="ECO:0000256" key="1">
    <source>
        <dbReference type="ARBA" id="ARBA00001946"/>
    </source>
</evidence>
<proteinExistence type="inferred from homology"/>
<dbReference type="Gene3D" id="3.40.50.1000">
    <property type="entry name" value="HAD superfamily/HAD-like"/>
    <property type="match status" value="1"/>
</dbReference>
<dbReference type="InterPro" id="IPR006439">
    <property type="entry name" value="HAD-SF_hydro_IA"/>
</dbReference>
<sequence>MKKAIIFDVDGVLVDSEQYYLKRRLDFLRSQGVETKQISSSEIRGASDAQRWELLVPAVKFRTTLKADYSAYTDSHPIQFWNHLVPGVSGGLKWLQSNGIRLAIASAGSLDSIERMLKECGLVDCFEVVVSGADLLQNKPSPVVYQQALDLLSLLAPAMYCI</sequence>
<comment type="caution">
    <text evidence="6">The sequence shown here is derived from an EMBL/GenBank/DDBJ whole genome shotgun (WGS) entry which is preliminary data.</text>
</comment>
<dbReference type="EMBL" id="JBHTOA010000028">
    <property type="protein sequence ID" value="MFD1398965.1"/>
    <property type="molecule type" value="Genomic_DNA"/>
</dbReference>
<keyword evidence="7" id="KW-1185">Reference proteome</keyword>
<keyword evidence="6" id="KW-0378">Hydrolase</keyword>
<comment type="similarity">
    <text evidence="2">Belongs to the HAD-like hydrolase superfamily. CbbY/CbbZ/Gph/YieH family.</text>
</comment>
<name>A0ABW4BGN8_9LACO</name>
<dbReference type="GO" id="GO:0016787">
    <property type="term" value="F:hydrolase activity"/>
    <property type="evidence" value="ECO:0007669"/>
    <property type="project" value="UniProtKB-KW"/>
</dbReference>
<evidence type="ECO:0000256" key="4">
    <source>
        <dbReference type="ARBA" id="ARBA00022842"/>
    </source>
</evidence>
<dbReference type="InterPro" id="IPR023198">
    <property type="entry name" value="PGP-like_dom2"/>
</dbReference>
<keyword evidence="4" id="KW-0460">Magnesium</keyword>
<comment type="cofactor">
    <cofactor evidence="1">
        <name>Mg(2+)</name>
        <dbReference type="ChEBI" id="CHEBI:18420"/>
    </cofactor>
</comment>
<evidence type="ECO:0000256" key="2">
    <source>
        <dbReference type="ARBA" id="ARBA00006171"/>
    </source>
</evidence>
<dbReference type="PANTHER" id="PTHR46193:SF18">
    <property type="entry name" value="HEXITOL PHOSPHATASE B"/>
    <property type="match status" value="1"/>
</dbReference>
<reference evidence="7" key="1">
    <citation type="journal article" date="2019" name="Int. J. Syst. Evol. Microbiol.">
        <title>The Global Catalogue of Microorganisms (GCM) 10K type strain sequencing project: providing services to taxonomists for standard genome sequencing and annotation.</title>
        <authorList>
            <consortium name="The Broad Institute Genomics Platform"/>
            <consortium name="The Broad Institute Genome Sequencing Center for Infectious Disease"/>
            <person name="Wu L."/>
            <person name="Ma J."/>
        </authorList>
    </citation>
    <scope>NUCLEOTIDE SEQUENCE [LARGE SCALE GENOMIC DNA]</scope>
    <source>
        <strain evidence="7">CCM 9110</strain>
    </source>
</reference>
<dbReference type="PANTHER" id="PTHR46193">
    <property type="entry name" value="6-PHOSPHOGLUCONATE PHOSPHATASE"/>
    <property type="match status" value="1"/>
</dbReference>
<dbReference type="PRINTS" id="PR00413">
    <property type="entry name" value="HADHALOGNASE"/>
</dbReference>
<dbReference type="Pfam" id="PF13419">
    <property type="entry name" value="HAD_2"/>
    <property type="match status" value="1"/>
</dbReference>
<dbReference type="Proteomes" id="UP001597199">
    <property type="component" value="Unassembled WGS sequence"/>
</dbReference>
<dbReference type="InterPro" id="IPR036412">
    <property type="entry name" value="HAD-like_sf"/>
</dbReference>
<evidence type="ECO:0000256" key="3">
    <source>
        <dbReference type="ARBA" id="ARBA00022723"/>
    </source>
</evidence>
<protein>
    <submittedName>
        <fullName evidence="6">HAD family hydrolase</fullName>
    </submittedName>
</protein>
<dbReference type="InterPro" id="IPR041492">
    <property type="entry name" value="HAD_2"/>
</dbReference>
<accession>A0ABW4BGN8</accession>
<keyword evidence="3" id="KW-0479">Metal-binding</keyword>
<evidence type="ECO:0000313" key="6">
    <source>
        <dbReference type="EMBL" id="MFD1398965.1"/>
    </source>
</evidence>
<evidence type="ECO:0000313" key="7">
    <source>
        <dbReference type="Proteomes" id="UP001597199"/>
    </source>
</evidence>
<keyword evidence="5" id="KW-0119">Carbohydrate metabolism</keyword>
<dbReference type="InterPro" id="IPR023214">
    <property type="entry name" value="HAD_sf"/>
</dbReference>
<dbReference type="Gene3D" id="1.10.150.240">
    <property type="entry name" value="Putative phosphatase, domain 2"/>
    <property type="match status" value="1"/>
</dbReference>
<dbReference type="SFLD" id="SFLDS00003">
    <property type="entry name" value="Haloacid_Dehalogenase"/>
    <property type="match status" value="1"/>
</dbReference>
<gene>
    <name evidence="6" type="ORF">ACFQ41_06555</name>
</gene>
<dbReference type="InterPro" id="IPR051600">
    <property type="entry name" value="Beta-PGM-like"/>
</dbReference>
<dbReference type="SUPFAM" id="SSF56784">
    <property type="entry name" value="HAD-like"/>
    <property type="match status" value="1"/>
</dbReference>
<organism evidence="6 7">
    <name type="scientific">Lacticaseibacillus suilingensis</name>
    <dbReference type="NCBI Taxonomy" id="2799577"/>
    <lineage>
        <taxon>Bacteria</taxon>
        <taxon>Bacillati</taxon>
        <taxon>Bacillota</taxon>
        <taxon>Bacilli</taxon>
        <taxon>Lactobacillales</taxon>
        <taxon>Lactobacillaceae</taxon>
        <taxon>Lacticaseibacillus</taxon>
    </lineage>
</organism>